<dbReference type="AlphaFoldDB" id="A0A0F9CPY5"/>
<accession>A0A0F9CPY5</accession>
<dbReference type="EMBL" id="LAZR01043178">
    <property type="protein sequence ID" value="KKL07706.1"/>
    <property type="molecule type" value="Genomic_DNA"/>
</dbReference>
<sequence length="200" mass="22134">MSDPITNHIAQALARLPEQFKDATNMNDLIEVFADRTQDLEDVLQDVYRERWIADAEGEQLDRIGDILEVLRGGFSDDEYRSALLFKVYTNASNGEPERIIAYVAQMTEGTILRYFEYHPAAFEIFSNGSTVPNNLTNLVQGISPAAVNFVGIVLGYGSLTPFTFAIDDVATINPAYGGGFAEEGYSTDGQITELFQDVN</sequence>
<comment type="caution">
    <text evidence="1">The sequence shown here is derived from an EMBL/GenBank/DDBJ whole genome shotgun (WGS) entry which is preliminary data.</text>
</comment>
<evidence type="ECO:0000313" key="1">
    <source>
        <dbReference type="EMBL" id="KKL07706.1"/>
    </source>
</evidence>
<protein>
    <submittedName>
        <fullName evidence="1">Uncharacterized protein</fullName>
    </submittedName>
</protein>
<reference evidence="1" key="1">
    <citation type="journal article" date="2015" name="Nature">
        <title>Complex archaea that bridge the gap between prokaryotes and eukaryotes.</title>
        <authorList>
            <person name="Spang A."/>
            <person name="Saw J.H."/>
            <person name="Jorgensen S.L."/>
            <person name="Zaremba-Niedzwiedzka K."/>
            <person name="Martijn J."/>
            <person name="Lind A.E."/>
            <person name="van Eijk R."/>
            <person name="Schleper C."/>
            <person name="Guy L."/>
            <person name="Ettema T.J."/>
        </authorList>
    </citation>
    <scope>NUCLEOTIDE SEQUENCE</scope>
</reference>
<proteinExistence type="predicted"/>
<name>A0A0F9CPY5_9ZZZZ</name>
<organism evidence="1">
    <name type="scientific">marine sediment metagenome</name>
    <dbReference type="NCBI Taxonomy" id="412755"/>
    <lineage>
        <taxon>unclassified sequences</taxon>
        <taxon>metagenomes</taxon>
        <taxon>ecological metagenomes</taxon>
    </lineage>
</organism>
<gene>
    <name evidence="1" type="ORF">LCGC14_2583330</name>
</gene>